<dbReference type="InterPro" id="IPR050180">
    <property type="entry name" value="RNR_Ribonuclease"/>
</dbReference>
<evidence type="ECO:0000259" key="2">
    <source>
        <dbReference type="SMART" id="SM00955"/>
    </source>
</evidence>
<evidence type="ECO:0000313" key="4">
    <source>
        <dbReference type="Proteomes" id="UP000772434"/>
    </source>
</evidence>
<dbReference type="AlphaFoldDB" id="A0A9P5PM63"/>
<dbReference type="Pfam" id="PF00773">
    <property type="entry name" value="RNB"/>
    <property type="match status" value="1"/>
</dbReference>
<accession>A0A9P5PM63</accession>
<name>A0A9P5PM63_9AGAR</name>
<dbReference type="EMBL" id="JADNRY010000109">
    <property type="protein sequence ID" value="KAF9065067.1"/>
    <property type="molecule type" value="Genomic_DNA"/>
</dbReference>
<dbReference type="InterPro" id="IPR001900">
    <property type="entry name" value="RNase_II/R"/>
</dbReference>
<dbReference type="GO" id="GO:0006402">
    <property type="term" value="P:mRNA catabolic process"/>
    <property type="evidence" value="ECO:0007669"/>
    <property type="project" value="TreeGrafter"/>
</dbReference>
<evidence type="ECO:0000313" key="3">
    <source>
        <dbReference type="EMBL" id="KAF9065067.1"/>
    </source>
</evidence>
<feature type="region of interest" description="Disordered" evidence="1">
    <location>
        <begin position="456"/>
        <end position="478"/>
    </location>
</feature>
<dbReference type="OrthoDB" id="2285229at2759"/>
<keyword evidence="4" id="KW-1185">Reference proteome</keyword>
<feature type="compositionally biased region" description="Polar residues" evidence="1">
    <location>
        <begin position="456"/>
        <end position="472"/>
    </location>
</feature>
<proteinExistence type="predicted"/>
<comment type="caution">
    <text evidence="3">The sequence shown here is derived from an EMBL/GenBank/DDBJ whole genome shotgun (WGS) entry which is preliminary data.</text>
</comment>
<organism evidence="3 4">
    <name type="scientific">Rhodocollybia butyracea</name>
    <dbReference type="NCBI Taxonomy" id="206335"/>
    <lineage>
        <taxon>Eukaryota</taxon>
        <taxon>Fungi</taxon>
        <taxon>Dikarya</taxon>
        <taxon>Basidiomycota</taxon>
        <taxon>Agaricomycotina</taxon>
        <taxon>Agaricomycetes</taxon>
        <taxon>Agaricomycetidae</taxon>
        <taxon>Agaricales</taxon>
        <taxon>Marasmiineae</taxon>
        <taxon>Omphalotaceae</taxon>
        <taxon>Rhodocollybia</taxon>
    </lineage>
</organism>
<dbReference type="SUPFAM" id="SSF50249">
    <property type="entry name" value="Nucleic acid-binding proteins"/>
    <property type="match status" value="1"/>
</dbReference>
<dbReference type="GO" id="GO:0000175">
    <property type="term" value="F:3'-5'-RNA exonuclease activity"/>
    <property type="evidence" value="ECO:0007669"/>
    <property type="project" value="TreeGrafter"/>
</dbReference>
<dbReference type="PANTHER" id="PTHR23355">
    <property type="entry name" value="RIBONUCLEASE"/>
    <property type="match status" value="1"/>
</dbReference>
<evidence type="ECO:0000256" key="1">
    <source>
        <dbReference type="SAM" id="MobiDB-lite"/>
    </source>
</evidence>
<feature type="region of interest" description="Disordered" evidence="1">
    <location>
        <begin position="1"/>
        <end position="24"/>
    </location>
</feature>
<reference evidence="3" key="1">
    <citation type="submission" date="2020-11" db="EMBL/GenBank/DDBJ databases">
        <authorList>
            <consortium name="DOE Joint Genome Institute"/>
            <person name="Ahrendt S."/>
            <person name="Riley R."/>
            <person name="Andreopoulos W."/>
            <person name="Labutti K."/>
            <person name="Pangilinan J."/>
            <person name="Ruiz-Duenas F.J."/>
            <person name="Barrasa J.M."/>
            <person name="Sanchez-Garcia M."/>
            <person name="Camarero S."/>
            <person name="Miyauchi S."/>
            <person name="Serrano A."/>
            <person name="Linde D."/>
            <person name="Babiker R."/>
            <person name="Drula E."/>
            <person name="Ayuso-Fernandez I."/>
            <person name="Pacheco R."/>
            <person name="Padilla G."/>
            <person name="Ferreira P."/>
            <person name="Barriuso J."/>
            <person name="Kellner H."/>
            <person name="Castanera R."/>
            <person name="Alfaro M."/>
            <person name="Ramirez L."/>
            <person name="Pisabarro A.G."/>
            <person name="Kuo A."/>
            <person name="Tritt A."/>
            <person name="Lipzen A."/>
            <person name="He G."/>
            <person name="Yan M."/>
            <person name="Ng V."/>
            <person name="Cullen D."/>
            <person name="Martin F."/>
            <person name="Rosso M.-N."/>
            <person name="Henrissat B."/>
            <person name="Hibbett D."/>
            <person name="Martinez A.T."/>
            <person name="Grigoriev I.V."/>
        </authorList>
    </citation>
    <scope>NUCLEOTIDE SEQUENCE</scope>
    <source>
        <strain evidence="3">AH 40177</strain>
    </source>
</reference>
<protein>
    <recommendedName>
        <fullName evidence="2">RNB domain-containing protein</fullName>
    </recommendedName>
</protein>
<feature type="domain" description="RNB" evidence="2">
    <location>
        <begin position="492"/>
        <end position="859"/>
    </location>
</feature>
<dbReference type="Proteomes" id="UP000772434">
    <property type="component" value="Unassembled WGS sequence"/>
</dbReference>
<dbReference type="PANTHER" id="PTHR23355:SF65">
    <property type="entry name" value="EXORIBONUCLEASE CYT-4, PUTATIVE (AFU_ORTHOLOGUE AFUA_7G01550)-RELATED"/>
    <property type="match status" value="1"/>
</dbReference>
<feature type="compositionally biased region" description="Polar residues" evidence="1">
    <location>
        <begin position="970"/>
        <end position="984"/>
    </location>
</feature>
<dbReference type="GO" id="GO:0003723">
    <property type="term" value="F:RNA binding"/>
    <property type="evidence" value="ECO:0007669"/>
    <property type="project" value="InterPro"/>
</dbReference>
<dbReference type="GO" id="GO:0000932">
    <property type="term" value="C:P-body"/>
    <property type="evidence" value="ECO:0007669"/>
    <property type="project" value="TreeGrafter"/>
</dbReference>
<gene>
    <name evidence="3" type="ORF">BDP27DRAFT_1425133</name>
</gene>
<dbReference type="SMART" id="SM00955">
    <property type="entry name" value="RNB"/>
    <property type="match status" value="1"/>
</dbReference>
<dbReference type="InterPro" id="IPR012340">
    <property type="entry name" value="NA-bd_OB-fold"/>
</dbReference>
<feature type="region of interest" description="Disordered" evidence="1">
    <location>
        <begin position="970"/>
        <end position="989"/>
    </location>
</feature>
<sequence length="1072" mass="119571">MPRRKTGRGIPPTPTPLPPRHMSETKFNLFEDQVKDMIIKSKRPPPGWSHKPALDGDNERLAEKIPTLQRTRPPSLEKTAFISSDTRGLTGPFGDSDEGTSDLSLEPGSFVEIRRAHSSSHGIILGSYYVNRMEIFLALTTQGEIWEHKGDDVAFEVPSLVPSDLALRCGHGDVAANKNELKARVEVLKALKSVQKETEDAMNLLISRGMDVYEAVREKGESSSNSLSGDYRWGSTTVSEVARILQTKPLHRPNKEYLPHQASFTHLLAAHKYLISNSRYFVVSHDFVTSKRFGVRPLADVNRIKDVEKWTQTENKTILPDGTLTGPIEQFVEKVKRIMQKNKLSTDGSPSRTLSRTHTWSSNDLTILFYLCAALRPTITVQPDPFPAVQYILKRIYDRGDVADEIVHQLLVDIGAMALWEDTLNLRLTSSSPELETGQHWTPDSDTIVERASAQREIQQASPRKSTSTYNPAGQVLGPEDFYSSDPVEALRHDFGDMPVYVIDDIDAKELDDGISVEKVHDQPDQIWVHTHIADPTSILPPTHILAKRADILTTSMYFYHGTYPMLPRSFTHHPSYGSSLGSTADQSKGQPTLTFSVKVDLTSAAILDYVVRPGVVRNTVTVDYTSVDKVLGMPINLSSYPFGGAPETNVDANAALLRSSPRFIEDLHLLHRVSEASVARRYREGIFIQTRTQAEICNIEWPSFDTPFPSSTTTELLPYTYSGFPSSVYRVYQNTSYDFGAHSIVAECMKLASRTASMYCRDRKIPILRRFSSIPTVDSEKALVDILDARSKSGHLGNEGFKLGKHIISDTVAAYTTELKGHWGLGIPEDEGYVRCTSPLRRYADMVIHWQIKKALLDEWNGRRAPQPLSSSEAKKSLPASDIQSEAFSVLSGSSSPSSSTSPSFSSFSPLFSKEWFEDFAVRNKASERIRKRAGGQHQAWWTTAWLMRWTEKHYNGYEFLNVIAKPSTTASPTPKDPNSSNPDPFRSLSGFAVGIPEQHPHSRKWQVNVLIQALGIKAIMVNEDRNICSPGGRVVADGIKDLEIGTEVEIDISGMRLGAKPQVQVVPKKR</sequence>